<dbReference type="Proteomes" id="UP001642409">
    <property type="component" value="Unassembled WGS sequence"/>
</dbReference>
<protein>
    <submittedName>
        <fullName evidence="1">Hypothetical_protein</fullName>
    </submittedName>
</protein>
<keyword evidence="2" id="KW-1185">Reference proteome</keyword>
<proteinExistence type="predicted"/>
<organism evidence="1 2">
    <name type="scientific">Hexamita inflata</name>
    <dbReference type="NCBI Taxonomy" id="28002"/>
    <lineage>
        <taxon>Eukaryota</taxon>
        <taxon>Metamonada</taxon>
        <taxon>Diplomonadida</taxon>
        <taxon>Hexamitidae</taxon>
        <taxon>Hexamitinae</taxon>
        <taxon>Hexamita</taxon>
    </lineage>
</organism>
<evidence type="ECO:0000313" key="1">
    <source>
        <dbReference type="EMBL" id="CAL5970606.1"/>
    </source>
</evidence>
<dbReference type="EMBL" id="CAXDID020000001">
    <property type="protein sequence ID" value="CAL5970606.1"/>
    <property type="molecule type" value="Genomic_DNA"/>
</dbReference>
<evidence type="ECO:0000313" key="2">
    <source>
        <dbReference type="Proteomes" id="UP001642409"/>
    </source>
</evidence>
<reference evidence="1 2" key="1">
    <citation type="submission" date="2024-07" db="EMBL/GenBank/DDBJ databases">
        <authorList>
            <person name="Akdeniz Z."/>
        </authorList>
    </citation>
    <scope>NUCLEOTIDE SEQUENCE [LARGE SCALE GENOMIC DNA]</scope>
</reference>
<comment type="caution">
    <text evidence="1">The sequence shown here is derived from an EMBL/GenBank/DDBJ whole genome shotgun (WGS) entry which is preliminary data.</text>
</comment>
<gene>
    <name evidence="1" type="ORF">HINF_LOCUS546</name>
</gene>
<name>A0ABP1GEP6_9EUKA</name>
<sequence>MPKEILIEVHFQQVIRRLFFFDTQTPNDIKNYVYNHIKEVLPYMVSYEMKIQYFTKNLLKYKNQQLKQLLKQTYEHVVSIQFEQPTIKQLNESNMSQSSIIDKIQNVSQEDNTI</sequence>
<accession>A0ABP1GEP6</accession>